<keyword evidence="8 11" id="KW-0067">ATP-binding</keyword>
<dbReference type="GO" id="GO:0005886">
    <property type="term" value="C:plasma membrane"/>
    <property type="evidence" value="ECO:0007669"/>
    <property type="project" value="UniProtKB-SubCell"/>
</dbReference>
<dbReference type="InterPro" id="IPR015854">
    <property type="entry name" value="ABC_transpr_LolD-like"/>
</dbReference>
<dbReference type="PANTHER" id="PTHR24220:SF470">
    <property type="entry name" value="CELL DIVISION ATP-BINDING PROTEIN FTSE"/>
    <property type="match status" value="1"/>
</dbReference>
<evidence type="ECO:0000256" key="6">
    <source>
        <dbReference type="ARBA" id="ARBA00022618"/>
    </source>
</evidence>
<comment type="function">
    <text evidence="1">Part of the ABC transporter FtsEX involved in cellular division. Important for assembly or stability of the septal ring.</text>
</comment>
<keyword evidence="5 11" id="KW-1003">Cell membrane</keyword>
<comment type="similarity">
    <text evidence="3 11">Belongs to the ABC transporter superfamily.</text>
</comment>
<evidence type="ECO:0000313" key="13">
    <source>
        <dbReference type="EMBL" id="TFZ82619.1"/>
    </source>
</evidence>
<evidence type="ECO:0000259" key="12">
    <source>
        <dbReference type="PROSITE" id="PS50893"/>
    </source>
</evidence>
<name>A0A4Z0F8E8_9GAMM</name>
<dbReference type="InterPro" id="IPR017871">
    <property type="entry name" value="ABC_transporter-like_CS"/>
</dbReference>
<dbReference type="SUPFAM" id="SSF52540">
    <property type="entry name" value="P-loop containing nucleoside triphosphate hydrolases"/>
    <property type="match status" value="1"/>
</dbReference>
<dbReference type="InterPro" id="IPR003439">
    <property type="entry name" value="ABC_transporter-like_ATP-bd"/>
</dbReference>
<dbReference type="GO" id="GO:0051301">
    <property type="term" value="P:cell division"/>
    <property type="evidence" value="ECO:0007669"/>
    <property type="project" value="UniProtKB-UniRule"/>
</dbReference>
<organism evidence="13 14">
    <name type="scientific">Candidatus Macondimonas diazotrophica</name>
    <dbReference type="NCBI Taxonomy" id="2305248"/>
    <lineage>
        <taxon>Bacteria</taxon>
        <taxon>Pseudomonadati</taxon>
        <taxon>Pseudomonadota</taxon>
        <taxon>Gammaproteobacteria</taxon>
        <taxon>Chromatiales</taxon>
        <taxon>Ectothiorhodospiraceae</taxon>
        <taxon>Candidatus Macondimonas</taxon>
    </lineage>
</organism>
<evidence type="ECO:0000256" key="1">
    <source>
        <dbReference type="ARBA" id="ARBA00002579"/>
    </source>
</evidence>
<keyword evidence="6 11" id="KW-0132">Cell division</keyword>
<dbReference type="OrthoDB" id="66958at2"/>
<evidence type="ECO:0000256" key="9">
    <source>
        <dbReference type="ARBA" id="ARBA00023136"/>
    </source>
</evidence>
<dbReference type="SMART" id="SM00382">
    <property type="entry name" value="AAA"/>
    <property type="match status" value="1"/>
</dbReference>
<comment type="subunit">
    <text evidence="11">Homodimer. Forms a membrane-associated complex with FtsX.</text>
</comment>
<dbReference type="InterPro" id="IPR027417">
    <property type="entry name" value="P-loop_NTPase"/>
</dbReference>
<proteinExistence type="inferred from homology"/>
<dbReference type="Gene3D" id="3.40.50.300">
    <property type="entry name" value="P-loop containing nucleotide triphosphate hydrolases"/>
    <property type="match status" value="1"/>
</dbReference>
<evidence type="ECO:0000256" key="8">
    <source>
        <dbReference type="ARBA" id="ARBA00022840"/>
    </source>
</evidence>
<evidence type="ECO:0000256" key="11">
    <source>
        <dbReference type="RuleBase" id="RU365094"/>
    </source>
</evidence>
<dbReference type="InterPro" id="IPR005286">
    <property type="entry name" value="Cell_div_FtsE"/>
</dbReference>
<evidence type="ECO:0000256" key="4">
    <source>
        <dbReference type="ARBA" id="ARBA00020019"/>
    </source>
</evidence>
<dbReference type="PROSITE" id="PS50893">
    <property type="entry name" value="ABC_TRANSPORTER_2"/>
    <property type="match status" value="1"/>
</dbReference>
<dbReference type="GO" id="GO:0016887">
    <property type="term" value="F:ATP hydrolysis activity"/>
    <property type="evidence" value="ECO:0007669"/>
    <property type="project" value="InterPro"/>
</dbReference>
<reference evidence="13 14" key="1">
    <citation type="journal article" date="2019" name="ISME J.">
        <title>Candidatus Macondimonas diazotrophica, a novel gammaproteobacterial genus dominating crude-oil-contaminated coastal sediments.</title>
        <authorList>
            <person name="Karthikeyan S."/>
            <person name="Konstantinidis K."/>
        </authorList>
    </citation>
    <scope>NUCLEOTIDE SEQUENCE [LARGE SCALE GENOMIC DNA]</scope>
    <source>
        <strain evidence="13 14">KTK01</strain>
    </source>
</reference>
<dbReference type="GO" id="GO:0005524">
    <property type="term" value="F:ATP binding"/>
    <property type="evidence" value="ECO:0007669"/>
    <property type="project" value="UniProtKB-UniRule"/>
</dbReference>
<evidence type="ECO:0000256" key="10">
    <source>
        <dbReference type="ARBA" id="ARBA00023306"/>
    </source>
</evidence>
<evidence type="ECO:0000256" key="7">
    <source>
        <dbReference type="ARBA" id="ARBA00022741"/>
    </source>
</evidence>
<keyword evidence="10 11" id="KW-0131">Cell cycle</keyword>
<keyword evidence="9 11" id="KW-0472">Membrane</keyword>
<dbReference type="InterPro" id="IPR003593">
    <property type="entry name" value="AAA+_ATPase"/>
</dbReference>
<gene>
    <name evidence="11 13" type="primary">ftsE</name>
    <name evidence="13" type="ORF">E4680_07585</name>
</gene>
<keyword evidence="14" id="KW-1185">Reference proteome</keyword>
<keyword evidence="7 11" id="KW-0547">Nucleotide-binding</keyword>
<dbReference type="PANTHER" id="PTHR24220">
    <property type="entry name" value="IMPORT ATP-BINDING PROTEIN"/>
    <property type="match status" value="1"/>
</dbReference>
<protein>
    <recommendedName>
        <fullName evidence="4 11">Cell division ATP-binding protein FtsE</fullName>
    </recommendedName>
</protein>
<evidence type="ECO:0000256" key="2">
    <source>
        <dbReference type="ARBA" id="ARBA00004202"/>
    </source>
</evidence>
<dbReference type="PROSITE" id="PS00211">
    <property type="entry name" value="ABC_TRANSPORTER_1"/>
    <property type="match status" value="1"/>
</dbReference>
<comment type="subcellular location">
    <subcellularLocation>
        <location evidence="11">Cell inner membrane</location>
        <topology evidence="11">Peripheral membrane protein</topology>
        <orientation evidence="11">Cytoplasmic side</orientation>
    </subcellularLocation>
    <subcellularLocation>
        <location evidence="2">Cell membrane</location>
        <topology evidence="2">Peripheral membrane protein</topology>
    </subcellularLocation>
</comment>
<dbReference type="Proteomes" id="UP000297890">
    <property type="component" value="Unassembled WGS sequence"/>
</dbReference>
<dbReference type="FunFam" id="3.40.50.300:FF:000056">
    <property type="entry name" value="Cell division ATP-binding protein FtsE"/>
    <property type="match status" value="1"/>
</dbReference>
<feature type="domain" description="ABC transporter" evidence="12">
    <location>
        <begin position="2"/>
        <end position="227"/>
    </location>
</feature>
<accession>A0A4Z0F8E8</accession>
<dbReference type="NCBIfam" id="TIGR02673">
    <property type="entry name" value="FtsE"/>
    <property type="match status" value="1"/>
</dbReference>
<comment type="caution">
    <text evidence="13">The sequence shown here is derived from an EMBL/GenBank/DDBJ whole genome shotgun (WGS) entry which is preliminary data.</text>
</comment>
<dbReference type="RefSeq" id="WP_135281864.1">
    <property type="nucleotide sequence ID" value="NZ_SRIO01000008.1"/>
</dbReference>
<dbReference type="AlphaFoldDB" id="A0A4Z0F8E8"/>
<sequence length="227" mass="25074">MVRFNAVTKRYERGGDALKDVTFVLPRGQMAFLTGRSGAGKSTLLRLIALLERPSRGQVSVCGAQLAQLTRRQIPYHRRRVGLIFQDHRLLPECTVFENVALPLVVSGRPPGEEMDRRVRAALDQVSLRHREQAFPPTLSGGEQQRVGIARAIVGKPELLLADEPTGNLDPDLSRDIMELFRRLNAAGTTVLIASHDLALIRSFDKPILALEDGELSHVDEALQTTG</sequence>
<dbReference type="Pfam" id="PF00005">
    <property type="entry name" value="ABC_tran"/>
    <property type="match status" value="1"/>
</dbReference>
<evidence type="ECO:0000256" key="5">
    <source>
        <dbReference type="ARBA" id="ARBA00022475"/>
    </source>
</evidence>
<evidence type="ECO:0000313" key="14">
    <source>
        <dbReference type="Proteomes" id="UP000297890"/>
    </source>
</evidence>
<dbReference type="GO" id="GO:0022857">
    <property type="term" value="F:transmembrane transporter activity"/>
    <property type="evidence" value="ECO:0007669"/>
    <property type="project" value="TreeGrafter"/>
</dbReference>
<evidence type="ECO:0000256" key="3">
    <source>
        <dbReference type="ARBA" id="ARBA00005417"/>
    </source>
</evidence>
<dbReference type="EMBL" id="SRIO01000008">
    <property type="protein sequence ID" value="TFZ82619.1"/>
    <property type="molecule type" value="Genomic_DNA"/>
</dbReference>